<dbReference type="SUPFAM" id="SSF55874">
    <property type="entry name" value="ATPase domain of HSP90 chaperone/DNA topoisomerase II/histidine kinase"/>
    <property type="match status" value="1"/>
</dbReference>
<feature type="transmembrane region" description="Helical" evidence="9">
    <location>
        <begin position="7"/>
        <end position="25"/>
    </location>
</feature>
<evidence type="ECO:0000259" key="11">
    <source>
        <dbReference type="PROSITE" id="PS50113"/>
    </source>
</evidence>
<dbReference type="SUPFAM" id="SSF47384">
    <property type="entry name" value="Homodimeric domain of signal transducing histidine kinase"/>
    <property type="match status" value="1"/>
</dbReference>
<dbReference type="InterPro" id="IPR013656">
    <property type="entry name" value="PAS_4"/>
</dbReference>
<organism evidence="12 13">
    <name type="scientific">Bacillus mesophilus</name>
    <dbReference type="NCBI Taxonomy" id="1808955"/>
    <lineage>
        <taxon>Bacteria</taxon>
        <taxon>Bacillati</taxon>
        <taxon>Bacillota</taxon>
        <taxon>Bacilli</taxon>
        <taxon>Bacillales</taxon>
        <taxon>Bacillaceae</taxon>
        <taxon>Bacillus</taxon>
    </lineage>
</organism>
<dbReference type="GO" id="GO:0000155">
    <property type="term" value="F:phosphorelay sensor kinase activity"/>
    <property type="evidence" value="ECO:0007669"/>
    <property type="project" value="InterPro"/>
</dbReference>
<dbReference type="InterPro" id="IPR004358">
    <property type="entry name" value="Sig_transdc_His_kin-like_C"/>
</dbReference>
<keyword evidence="13" id="KW-1185">Reference proteome</keyword>
<evidence type="ECO:0000256" key="5">
    <source>
        <dbReference type="ARBA" id="ARBA00022741"/>
    </source>
</evidence>
<feature type="domain" description="Histidine kinase" evidence="10">
    <location>
        <begin position="215"/>
        <end position="419"/>
    </location>
</feature>
<keyword evidence="9" id="KW-0472">Membrane</keyword>
<evidence type="ECO:0000259" key="10">
    <source>
        <dbReference type="PROSITE" id="PS50109"/>
    </source>
</evidence>
<dbReference type="SMART" id="SM00388">
    <property type="entry name" value="HisKA"/>
    <property type="match status" value="1"/>
</dbReference>
<dbReference type="Pfam" id="PF02518">
    <property type="entry name" value="HATPase_c"/>
    <property type="match status" value="1"/>
</dbReference>
<dbReference type="InterPro" id="IPR003661">
    <property type="entry name" value="HisK_dim/P_dom"/>
</dbReference>
<dbReference type="PROSITE" id="PS50109">
    <property type="entry name" value="HIS_KIN"/>
    <property type="match status" value="1"/>
</dbReference>
<reference evidence="12 13" key="1">
    <citation type="submission" date="2020-02" db="EMBL/GenBank/DDBJ databases">
        <title>Bacillus aquiflavi sp. nov., isolated from yellow water of strong flavor Chinese baijiu in Yibin region of China.</title>
        <authorList>
            <person name="Xie J."/>
        </authorList>
    </citation>
    <scope>NUCLEOTIDE SEQUENCE [LARGE SCALE GENOMIC DNA]</scope>
    <source>
        <strain evidence="12 13">SA4</strain>
    </source>
</reference>
<keyword evidence="9" id="KW-1133">Transmembrane helix</keyword>
<dbReference type="SUPFAM" id="SSF55785">
    <property type="entry name" value="PYP-like sensor domain (PAS domain)"/>
    <property type="match status" value="1"/>
</dbReference>
<feature type="transmembrane region" description="Helical" evidence="9">
    <location>
        <begin position="37"/>
        <end position="57"/>
    </location>
</feature>
<comment type="catalytic activity">
    <reaction evidence="1">
        <text>ATP + protein L-histidine = ADP + protein N-phospho-L-histidine.</text>
        <dbReference type="EC" id="2.7.13.3"/>
    </reaction>
</comment>
<dbReference type="Gene3D" id="1.10.287.130">
    <property type="match status" value="1"/>
</dbReference>
<dbReference type="Proteomes" id="UP000481043">
    <property type="component" value="Unassembled WGS sequence"/>
</dbReference>
<evidence type="ECO:0000256" key="8">
    <source>
        <dbReference type="ARBA" id="ARBA00023012"/>
    </source>
</evidence>
<dbReference type="SMART" id="SM00387">
    <property type="entry name" value="HATPase_c"/>
    <property type="match status" value="1"/>
</dbReference>
<evidence type="ECO:0000313" key="12">
    <source>
        <dbReference type="EMBL" id="NEY73630.1"/>
    </source>
</evidence>
<proteinExistence type="predicted"/>
<dbReference type="EMBL" id="JAAIWM010000008">
    <property type="protein sequence ID" value="NEY73630.1"/>
    <property type="molecule type" value="Genomic_DNA"/>
</dbReference>
<dbReference type="CDD" id="cd00082">
    <property type="entry name" value="HisKA"/>
    <property type="match status" value="1"/>
</dbReference>
<dbReference type="InterPro" id="IPR036890">
    <property type="entry name" value="HATPase_C_sf"/>
</dbReference>
<dbReference type="EC" id="2.7.13.3" evidence="2"/>
<keyword evidence="4" id="KW-0808">Transferase</keyword>
<evidence type="ECO:0000256" key="4">
    <source>
        <dbReference type="ARBA" id="ARBA00022679"/>
    </source>
</evidence>
<dbReference type="InterPro" id="IPR000014">
    <property type="entry name" value="PAS"/>
</dbReference>
<dbReference type="Pfam" id="PF08448">
    <property type="entry name" value="PAS_4"/>
    <property type="match status" value="1"/>
</dbReference>
<dbReference type="PANTHER" id="PTHR43065:SF34">
    <property type="entry name" value="SPORULATION KINASE A"/>
    <property type="match status" value="1"/>
</dbReference>
<dbReference type="Gene3D" id="3.30.565.10">
    <property type="entry name" value="Histidine kinase-like ATPase, C-terminal domain"/>
    <property type="match status" value="1"/>
</dbReference>
<dbReference type="GO" id="GO:0005524">
    <property type="term" value="F:ATP binding"/>
    <property type="evidence" value="ECO:0007669"/>
    <property type="project" value="UniProtKB-KW"/>
</dbReference>
<dbReference type="PROSITE" id="PS50113">
    <property type="entry name" value="PAC"/>
    <property type="match status" value="1"/>
</dbReference>
<dbReference type="InterPro" id="IPR000700">
    <property type="entry name" value="PAS-assoc_C"/>
</dbReference>
<evidence type="ECO:0000256" key="1">
    <source>
        <dbReference type="ARBA" id="ARBA00000085"/>
    </source>
</evidence>
<evidence type="ECO:0000256" key="7">
    <source>
        <dbReference type="ARBA" id="ARBA00022840"/>
    </source>
</evidence>
<accession>A0A6M0QDH4</accession>
<sequence>MKINKKNIPIIYILIGIIWISSTGFALKNLDLSVESIFLLENFKGLFFVLVTALLLSKLIKKEKDVREITEEKEKLQMLIDCMPDAVVFKDGEGKWQQVNKYLLELFEIEDVDWKGKTDVEIAKHADFYHDALLYCVDSDEETWKAGSITRCLEFVPMKNGKFKTFDTIKIPSYFPDGTRKSLVVIGRDITDLKNAEEMLRQSEKLSVVGELAAGIAHEIRNPLTSIKGFLQLSNEGTINLSEYDDFLLGEIDRISEIVTELLLLAKPQKTDFEVCNLNSIVEEVATLMKSEALYKDVEINVHLSKSPFIMGHFSQLKQVFINILKNGMDAIGTKGIINISLIQENEEFVVVSFEDTGCGISKERLKRIGEPFYSVKEKGIGLGMTVSFRIVEAHKGKINIQSEVNKGTTVAVMLPIEKHIT</sequence>
<dbReference type="InterPro" id="IPR005467">
    <property type="entry name" value="His_kinase_dom"/>
</dbReference>
<dbReference type="InterPro" id="IPR036097">
    <property type="entry name" value="HisK_dim/P_sf"/>
</dbReference>
<keyword evidence="8" id="KW-0902">Two-component regulatory system</keyword>
<evidence type="ECO:0000256" key="6">
    <source>
        <dbReference type="ARBA" id="ARBA00022777"/>
    </source>
</evidence>
<dbReference type="PANTHER" id="PTHR43065">
    <property type="entry name" value="SENSOR HISTIDINE KINASE"/>
    <property type="match status" value="1"/>
</dbReference>
<protein>
    <recommendedName>
        <fullName evidence="2">histidine kinase</fullName>
        <ecNumber evidence="2">2.7.13.3</ecNumber>
    </recommendedName>
</protein>
<dbReference type="Gene3D" id="3.30.450.20">
    <property type="entry name" value="PAS domain"/>
    <property type="match status" value="1"/>
</dbReference>
<dbReference type="NCBIfam" id="TIGR00229">
    <property type="entry name" value="sensory_box"/>
    <property type="match status" value="1"/>
</dbReference>
<feature type="domain" description="PAC" evidence="11">
    <location>
        <begin position="149"/>
        <end position="202"/>
    </location>
</feature>
<evidence type="ECO:0000313" key="13">
    <source>
        <dbReference type="Proteomes" id="UP000481043"/>
    </source>
</evidence>
<dbReference type="RefSeq" id="WP_163181359.1">
    <property type="nucleotide sequence ID" value="NZ_JAAIWM010000008.1"/>
</dbReference>
<keyword evidence="6" id="KW-0418">Kinase</keyword>
<evidence type="ECO:0000256" key="2">
    <source>
        <dbReference type="ARBA" id="ARBA00012438"/>
    </source>
</evidence>
<comment type="caution">
    <text evidence="12">The sequence shown here is derived from an EMBL/GenBank/DDBJ whole genome shotgun (WGS) entry which is preliminary data.</text>
</comment>
<dbReference type="InterPro" id="IPR035965">
    <property type="entry name" value="PAS-like_dom_sf"/>
</dbReference>
<keyword evidence="9" id="KW-0812">Transmembrane</keyword>
<dbReference type="AlphaFoldDB" id="A0A6M0QDH4"/>
<keyword evidence="3" id="KW-0597">Phosphoprotein</keyword>
<evidence type="ECO:0000256" key="9">
    <source>
        <dbReference type="SAM" id="Phobius"/>
    </source>
</evidence>
<gene>
    <name evidence="12" type="ORF">G4D63_18095</name>
</gene>
<dbReference type="PRINTS" id="PR00344">
    <property type="entry name" value="BCTRLSENSOR"/>
</dbReference>
<dbReference type="InterPro" id="IPR003594">
    <property type="entry name" value="HATPase_dom"/>
</dbReference>
<dbReference type="Pfam" id="PF00512">
    <property type="entry name" value="HisKA"/>
    <property type="match status" value="1"/>
</dbReference>
<keyword evidence="7" id="KW-0067">ATP-binding</keyword>
<keyword evidence="5" id="KW-0547">Nucleotide-binding</keyword>
<name>A0A6M0QDH4_9BACI</name>
<evidence type="ECO:0000256" key="3">
    <source>
        <dbReference type="ARBA" id="ARBA00022553"/>
    </source>
</evidence>